<comment type="caution">
    <text evidence="2">The sequence shown here is derived from an EMBL/GenBank/DDBJ whole genome shotgun (WGS) entry which is preliminary data.</text>
</comment>
<evidence type="ECO:0000313" key="3">
    <source>
        <dbReference type="Proteomes" id="UP000289220"/>
    </source>
</evidence>
<evidence type="ECO:0000313" key="2">
    <source>
        <dbReference type="EMBL" id="VDC49794.1"/>
    </source>
</evidence>
<keyword evidence="3" id="KW-1185">Reference proteome</keyword>
<dbReference type="Proteomes" id="UP000289220">
    <property type="component" value="Unassembled WGS sequence"/>
</dbReference>
<sequence length="258" mass="28449">MSEPFDHDAALEALAQDIQALRAAEDDLRRRKATLRTDLPRPSDPIAARRFAIAAYWTAPEVPTEILAELATGLSGGKAIYKFTREMTARDSDVPCMLCGALLVVQSREQLQRLREAGSGRCAECAPPRVKPLASLREAPRGNPPLEPFEREILQLHADRDQSATMQIQWLWGAHSVDLTPDQVRLYLQDPDLGAAAASGVSRDDYLAWLESEGGIQCGAATQSGRRCLRSVYGAPHEEPAEWVQRRARGDYCHIHGG</sequence>
<accession>A0A7Z8Y2Q3</accession>
<dbReference type="AlphaFoldDB" id="A0A7Z8Y2Q3"/>
<keyword evidence="1" id="KW-0175">Coiled coil</keyword>
<dbReference type="EMBL" id="UXHF01000023">
    <property type="protein sequence ID" value="VDC49794.1"/>
    <property type="molecule type" value="Genomic_DNA"/>
</dbReference>
<feature type="coiled-coil region" evidence="1">
    <location>
        <begin position="11"/>
        <end position="38"/>
    </location>
</feature>
<evidence type="ECO:0000256" key="1">
    <source>
        <dbReference type="SAM" id="Coils"/>
    </source>
</evidence>
<reference evidence="2 3" key="1">
    <citation type="submission" date="2018-11" db="EMBL/GenBank/DDBJ databases">
        <authorList>
            <person name="Peiro R."/>
            <person name="Begona"/>
            <person name="Cbmso G."/>
            <person name="Lopez M."/>
            <person name="Gonzalez S."/>
            <person name="Sacristan E."/>
            <person name="Castillo E."/>
        </authorList>
    </citation>
    <scope>NUCLEOTIDE SEQUENCE [LARGE SCALE GENOMIC DNA]</scope>
    <source>
        <strain evidence="2">Brev_genome</strain>
    </source>
</reference>
<proteinExistence type="predicted"/>
<dbReference type="RefSeq" id="WP_154725992.1">
    <property type="nucleotide sequence ID" value="NZ_UXHF01000023.1"/>
</dbReference>
<organism evidence="2 3">
    <name type="scientific">Brevundimonas mediterranea</name>
    <dbReference type="NCBI Taxonomy" id="74329"/>
    <lineage>
        <taxon>Bacteria</taxon>
        <taxon>Pseudomonadati</taxon>
        <taxon>Pseudomonadota</taxon>
        <taxon>Alphaproteobacteria</taxon>
        <taxon>Caulobacterales</taxon>
        <taxon>Caulobacteraceae</taxon>
        <taxon>Brevundimonas</taxon>
    </lineage>
</organism>
<name>A0A7Z8Y2Q3_9CAUL</name>
<protein>
    <submittedName>
        <fullName evidence="2">Uncharacterized protein</fullName>
    </submittedName>
</protein>
<gene>
    <name evidence="2" type="ORF">BREV_BREV_01440</name>
</gene>